<keyword evidence="1" id="KW-0812">Transmembrane</keyword>
<dbReference type="Pfam" id="PF05940">
    <property type="entry name" value="NnrS"/>
    <property type="match status" value="1"/>
</dbReference>
<feature type="transmembrane region" description="Helical" evidence="1">
    <location>
        <begin position="360"/>
        <end position="383"/>
    </location>
</feature>
<evidence type="ECO:0000313" key="2">
    <source>
        <dbReference type="EMBL" id="ROQ21266.1"/>
    </source>
</evidence>
<keyword evidence="3" id="KW-1185">Reference proteome</keyword>
<dbReference type="InterPro" id="IPR010266">
    <property type="entry name" value="NnrS"/>
</dbReference>
<dbReference type="AlphaFoldDB" id="A0A3N1P965"/>
<feature type="transmembrane region" description="Helical" evidence="1">
    <location>
        <begin position="108"/>
        <end position="126"/>
    </location>
</feature>
<feature type="transmembrane region" description="Helical" evidence="1">
    <location>
        <begin position="55"/>
        <end position="76"/>
    </location>
</feature>
<accession>A0A3N1P965</accession>
<feature type="transmembrane region" description="Helical" evidence="1">
    <location>
        <begin position="265"/>
        <end position="290"/>
    </location>
</feature>
<evidence type="ECO:0000256" key="1">
    <source>
        <dbReference type="SAM" id="Phobius"/>
    </source>
</evidence>
<gene>
    <name evidence="2" type="ORF">EDC38_1889</name>
</gene>
<feature type="transmembrane region" description="Helical" evidence="1">
    <location>
        <begin position="296"/>
        <end position="314"/>
    </location>
</feature>
<dbReference type="EMBL" id="RJUK01000001">
    <property type="protein sequence ID" value="ROQ21266.1"/>
    <property type="molecule type" value="Genomic_DNA"/>
</dbReference>
<keyword evidence="1" id="KW-0472">Membrane</keyword>
<evidence type="ECO:0000313" key="3">
    <source>
        <dbReference type="Proteomes" id="UP000273643"/>
    </source>
</evidence>
<proteinExistence type="predicted"/>
<protein>
    <submittedName>
        <fullName evidence="2">Uncharacterized protein involved in response to NO</fullName>
    </submittedName>
</protein>
<sequence length="392" mass="42443">MSQPSALFSYAFRPFFILAGVYAIAIILAWIGFLFGGWPLPLGWSPLQWHSHEMIYGFVSAPIAGFLLTAMCNWTGAPPLRGAGLVALVLLWLSGRAVFWFAGWLPGWLVAVVDLAFLPVVALYAGRVLLRYGNKRNLILVAVLAALTAGNLLMHLGFMNGGVGLLKLGQGLGLDVITLMIVVIAGRITPAFTANWLKMHGGRPERVTQSARVTQWALASVLALTLVALLPLPLWVEGAVALLAATANGARLYQWSGWQTRSEPLLWILHLAYGWIVVALVLRGLGAFLPALSDSLWQHALAVGGIATLILGVMSRVAMGHTGRPLTLRPFGRLMYAAIIASTVFRLLAANQWLDYRIGVTLSALAWILAFALFVVLYAPILWQPRADGRPG</sequence>
<feature type="transmembrane region" description="Helical" evidence="1">
    <location>
        <begin position="12"/>
        <end position="35"/>
    </location>
</feature>
<feature type="transmembrane region" description="Helical" evidence="1">
    <location>
        <begin position="83"/>
        <end position="102"/>
    </location>
</feature>
<feature type="transmembrane region" description="Helical" evidence="1">
    <location>
        <begin position="334"/>
        <end position="354"/>
    </location>
</feature>
<organism evidence="2 3">
    <name type="scientific">Marinimicrobium koreense</name>
    <dbReference type="NCBI Taxonomy" id="306545"/>
    <lineage>
        <taxon>Bacteria</taxon>
        <taxon>Pseudomonadati</taxon>
        <taxon>Pseudomonadota</taxon>
        <taxon>Gammaproteobacteria</taxon>
        <taxon>Cellvibrionales</taxon>
        <taxon>Cellvibrionaceae</taxon>
        <taxon>Marinimicrobium</taxon>
    </lineage>
</organism>
<keyword evidence="1" id="KW-1133">Transmembrane helix</keyword>
<dbReference type="RefSeq" id="WP_123638283.1">
    <property type="nucleotide sequence ID" value="NZ_RJUK01000001.1"/>
</dbReference>
<dbReference type="OrthoDB" id="9770040at2"/>
<feature type="transmembrane region" description="Helical" evidence="1">
    <location>
        <begin position="209"/>
        <end position="228"/>
    </location>
</feature>
<comment type="caution">
    <text evidence="2">The sequence shown here is derived from an EMBL/GenBank/DDBJ whole genome shotgun (WGS) entry which is preliminary data.</text>
</comment>
<name>A0A3N1P965_9GAMM</name>
<reference evidence="2 3" key="1">
    <citation type="submission" date="2018-11" db="EMBL/GenBank/DDBJ databases">
        <title>Genomic Encyclopedia of Type Strains, Phase IV (KMG-IV): sequencing the most valuable type-strain genomes for metagenomic binning, comparative biology and taxonomic classification.</title>
        <authorList>
            <person name="Goeker M."/>
        </authorList>
    </citation>
    <scope>NUCLEOTIDE SEQUENCE [LARGE SCALE GENOMIC DNA]</scope>
    <source>
        <strain evidence="2 3">DSM 16974</strain>
    </source>
</reference>
<feature type="transmembrane region" description="Helical" evidence="1">
    <location>
        <begin position="176"/>
        <end position="197"/>
    </location>
</feature>
<feature type="transmembrane region" description="Helical" evidence="1">
    <location>
        <begin position="138"/>
        <end position="156"/>
    </location>
</feature>
<dbReference type="Proteomes" id="UP000273643">
    <property type="component" value="Unassembled WGS sequence"/>
</dbReference>